<proteinExistence type="predicted"/>
<reference evidence="2 3" key="1">
    <citation type="submission" date="2018-09" db="EMBL/GenBank/DDBJ databases">
        <title>Paenibacillus SK2017-BO5.</title>
        <authorList>
            <person name="Piskunova J.V."/>
            <person name="Dubiley S.A."/>
            <person name="Severinov K.V."/>
        </authorList>
    </citation>
    <scope>NUCLEOTIDE SEQUENCE [LARGE SCALE GENOMIC DNA]</scope>
    <source>
        <strain evidence="2 3">BO5</strain>
    </source>
</reference>
<dbReference type="Pfam" id="PF06133">
    <property type="entry name" value="Com_YlbF"/>
    <property type="match status" value="1"/>
</dbReference>
<dbReference type="PANTHER" id="PTHR38448">
    <property type="entry name" value="REGULATORY PROTEIN YLBF-RELATED"/>
    <property type="match status" value="1"/>
</dbReference>
<accession>A0A3A3GR70</accession>
<feature type="region of interest" description="Disordered" evidence="1">
    <location>
        <begin position="129"/>
        <end position="150"/>
    </location>
</feature>
<dbReference type="Proteomes" id="UP000266177">
    <property type="component" value="Unassembled WGS sequence"/>
</dbReference>
<sequence>MSVGQYESVVDMAVLLTNAYQLGDMINQSVEIAEYLYWKERMEQNAEVDRLVREFARKKELFEETERFGHFHPDYHRAKDEVMAVQAQLDAIDEVARFKQAEQALDELLHGLSEVIAHAVSDTIKVPGNDPLPSKGCGSGGCSGGCSSCS</sequence>
<dbReference type="RefSeq" id="WP_119790975.1">
    <property type="nucleotide sequence ID" value="NZ_CP160395.1"/>
</dbReference>
<organism evidence="2 3">
    <name type="scientific">Paenibacillus thiaminolyticus</name>
    <name type="common">Bacillus thiaminolyticus</name>
    <dbReference type="NCBI Taxonomy" id="49283"/>
    <lineage>
        <taxon>Bacteria</taxon>
        <taxon>Bacillati</taxon>
        <taxon>Bacillota</taxon>
        <taxon>Bacilli</taxon>
        <taxon>Bacillales</taxon>
        <taxon>Paenibacillaceae</taxon>
        <taxon>Paenibacillus</taxon>
    </lineage>
</organism>
<dbReference type="InterPro" id="IPR010368">
    <property type="entry name" value="Com_YlbF"/>
</dbReference>
<evidence type="ECO:0000256" key="1">
    <source>
        <dbReference type="SAM" id="MobiDB-lite"/>
    </source>
</evidence>
<dbReference type="InterPro" id="IPR052767">
    <property type="entry name" value="Bact_com_dev_regulator"/>
</dbReference>
<name>A0A3A3GR70_PANTH</name>
<dbReference type="PANTHER" id="PTHR38448:SF2">
    <property type="entry name" value="REGULATORY PROTEIN YLBF"/>
    <property type="match status" value="1"/>
</dbReference>
<comment type="caution">
    <text evidence="2">The sequence shown here is derived from an EMBL/GenBank/DDBJ whole genome shotgun (WGS) entry which is preliminary data.</text>
</comment>
<evidence type="ECO:0000313" key="3">
    <source>
        <dbReference type="Proteomes" id="UP000266177"/>
    </source>
</evidence>
<gene>
    <name evidence="2" type="ORF">DQX05_03680</name>
</gene>
<dbReference type="OrthoDB" id="2157513at2"/>
<dbReference type="EMBL" id="QYZD01000002">
    <property type="protein sequence ID" value="RJG26008.1"/>
    <property type="molecule type" value="Genomic_DNA"/>
</dbReference>
<dbReference type="SUPFAM" id="SSF158622">
    <property type="entry name" value="YheA/YmcA-like"/>
    <property type="match status" value="1"/>
</dbReference>
<dbReference type="AlphaFoldDB" id="A0A3A3GR70"/>
<evidence type="ECO:0000313" key="2">
    <source>
        <dbReference type="EMBL" id="RJG26008.1"/>
    </source>
</evidence>
<protein>
    <submittedName>
        <fullName evidence="2">YlbF family regulator</fullName>
    </submittedName>
</protein>
<dbReference type="Gene3D" id="1.20.1500.10">
    <property type="entry name" value="YheA/YmcA-like"/>
    <property type="match status" value="1"/>
</dbReference>
<dbReference type="InterPro" id="IPR023378">
    <property type="entry name" value="YheA/YmcA-like_dom_sf"/>
</dbReference>